<dbReference type="FunFam" id="1.10.132.20:FF:000001">
    <property type="entry name" value="Ribosome-recycling factor"/>
    <property type="match status" value="1"/>
</dbReference>
<evidence type="ECO:0000256" key="5">
    <source>
        <dbReference type="SAM" id="Coils"/>
    </source>
</evidence>
<dbReference type="SUPFAM" id="SSF55194">
    <property type="entry name" value="Ribosome recycling factor, RRF"/>
    <property type="match status" value="1"/>
</dbReference>
<dbReference type="GO" id="GO:0043023">
    <property type="term" value="F:ribosomal large subunit binding"/>
    <property type="evidence" value="ECO:0007669"/>
    <property type="project" value="TreeGrafter"/>
</dbReference>
<evidence type="ECO:0000256" key="3">
    <source>
        <dbReference type="ARBA" id="ARBA00022490"/>
    </source>
</evidence>
<dbReference type="InterPro" id="IPR023584">
    <property type="entry name" value="Ribosome_recyc_fac_dom"/>
</dbReference>
<dbReference type="InterPro" id="IPR002661">
    <property type="entry name" value="Ribosome_recyc_fac"/>
</dbReference>
<name>A0A644V234_9ZZZZ</name>
<dbReference type="FunFam" id="3.30.1360.40:FF:000001">
    <property type="entry name" value="Ribosome-recycling factor"/>
    <property type="match status" value="1"/>
</dbReference>
<evidence type="ECO:0000256" key="1">
    <source>
        <dbReference type="ARBA" id="ARBA00004496"/>
    </source>
</evidence>
<feature type="coiled-coil region" evidence="5">
    <location>
        <begin position="130"/>
        <end position="168"/>
    </location>
</feature>
<evidence type="ECO:0000259" key="6">
    <source>
        <dbReference type="Pfam" id="PF01765"/>
    </source>
</evidence>
<protein>
    <submittedName>
        <fullName evidence="7">Ribosome-recycling factor</fullName>
    </submittedName>
</protein>
<sequence>MTTIADLKVQTEGKMNKAIDALHSELTSVRTGRATPSLLERVMVEYYGTPTPVNQVANVSVPEPRMIVIQPWEKTMVKEIEKAIMKSDLGLNPNSDGVSIRLNLPQLTEDRRKELVKVVHKKGEDARVVIRNVRREFNDAVKKMEKAKSITEDEAKEAIENSQKLTDKFIKEIDNILAHKEKEVMEV</sequence>
<comment type="caution">
    <text evidence="7">The sequence shown here is derived from an EMBL/GenBank/DDBJ whole genome shotgun (WGS) entry which is preliminary data.</text>
</comment>
<dbReference type="NCBIfam" id="TIGR00496">
    <property type="entry name" value="frr"/>
    <property type="match status" value="1"/>
</dbReference>
<comment type="similarity">
    <text evidence="2">Belongs to the RRF family.</text>
</comment>
<comment type="subcellular location">
    <subcellularLocation>
        <location evidence="1">Cytoplasm</location>
    </subcellularLocation>
</comment>
<accession>A0A644V234</accession>
<keyword evidence="4" id="KW-0648">Protein biosynthesis</keyword>
<dbReference type="GO" id="GO:0006412">
    <property type="term" value="P:translation"/>
    <property type="evidence" value="ECO:0007669"/>
    <property type="project" value="UniProtKB-KW"/>
</dbReference>
<dbReference type="InterPro" id="IPR036191">
    <property type="entry name" value="RRF_sf"/>
</dbReference>
<dbReference type="HAMAP" id="MF_00040">
    <property type="entry name" value="RRF"/>
    <property type="match status" value="1"/>
</dbReference>
<dbReference type="EMBL" id="VSSQ01000205">
    <property type="protein sequence ID" value="MPL85378.1"/>
    <property type="molecule type" value="Genomic_DNA"/>
</dbReference>
<keyword evidence="3" id="KW-0963">Cytoplasm</keyword>
<dbReference type="PANTHER" id="PTHR20982">
    <property type="entry name" value="RIBOSOME RECYCLING FACTOR"/>
    <property type="match status" value="1"/>
</dbReference>
<keyword evidence="5" id="KW-0175">Coiled coil</keyword>
<evidence type="ECO:0000256" key="2">
    <source>
        <dbReference type="ARBA" id="ARBA00005912"/>
    </source>
</evidence>
<evidence type="ECO:0000313" key="7">
    <source>
        <dbReference type="EMBL" id="MPL85378.1"/>
    </source>
</evidence>
<evidence type="ECO:0000256" key="4">
    <source>
        <dbReference type="ARBA" id="ARBA00022917"/>
    </source>
</evidence>
<dbReference type="Pfam" id="PF01765">
    <property type="entry name" value="RRF"/>
    <property type="match status" value="1"/>
</dbReference>
<dbReference type="PANTHER" id="PTHR20982:SF3">
    <property type="entry name" value="MITOCHONDRIAL RIBOSOME RECYCLING FACTOR PSEUDO 1"/>
    <property type="match status" value="1"/>
</dbReference>
<dbReference type="CDD" id="cd00520">
    <property type="entry name" value="RRF"/>
    <property type="match status" value="1"/>
</dbReference>
<reference evidence="7" key="1">
    <citation type="submission" date="2019-08" db="EMBL/GenBank/DDBJ databases">
        <authorList>
            <person name="Kucharzyk K."/>
            <person name="Murdoch R.W."/>
            <person name="Higgins S."/>
            <person name="Loffler F."/>
        </authorList>
    </citation>
    <scope>NUCLEOTIDE SEQUENCE</scope>
</reference>
<dbReference type="Gene3D" id="3.30.1360.40">
    <property type="match status" value="1"/>
</dbReference>
<organism evidence="7">
    <name type="scientific">bioreactor metagenome</name>
    <dbReference type="NCBI Taxonomy" id="1076179"/>
    <lineage>
        <taxon>unclassified sequences</taxon>
        <taxon>metagenomes</taxon>
        <taxon>ecological metagenomes</taxon>
    </lineage>
</organism>
<proteinExistence type="inferred from homology"/>
<gene>
    <name evidence="7" type="primary">frr_12</name>
    <name evidence="7" type="ORF">SDC9_31346</name>
</gene>
<dbReference type="AlphaFoldDB" id="A0A644V234"/>
<feature type="domain" description="Ribosome recycling factor" evidence="6">
    <location>
        <begin position="23"/>
        <end position="185"/>
    </location>
</feature>
<dbReference type="Gene3D" id="1.10.132.20">
    <property type="entry name" value="Ribosome-recycling factor"/>
    <property type="match status" value="1"/>
</dbReference>
<dbReference type="GO" id="GO:0005737">
    <property type="term" value="C:cytoplasm"/>
    <property type="evidence" value="ECO:0007669"/>
    <property type="project" value="UniProtKB-SubCell"/>
</dbReference>